<comment type="caution">
    <text evidence="3">The sequence shown here is derived from an EMBL/GenBank/DDBJ whole genome shotgun (WGS) entry which is preliminary data.</text>
</comment>
<evidence type="ECO:0000313" key="3">
    <source>
        <dbReference type="EMBL" id="MFC3151939.1"/>
    </source>
</evidence>
<dbReference type="RefSeq" id="WP_386721599.1">
    <property type="nucleotide sequence ID" value="NZ_JBHRSZ010000005.1"/>
</dbReference>
<evidence type="ECO:0000259" key="2">
    <source>
        <dbReference type="Pfam" id="PF09832"/>
    </source>
</evidence>
<feature type="signal peptide" evidence="1">
    <location>
        <begin position="1"/>
        <end position="20"/>
    </location>
</feature>
<reference evidence="4" key="1">
    <citation type="journal article" date="2019" name="Int. J. Syst. Evol. Microbiol.">
        <title>The Global Catalogue of Microorganisms (GCM) 10K type strain sequencing project: providing services to taxonomists for standard genome sequencing and annotation.</title>
        <authorList>
            <consortium name="The Broad Institute Genomics Platform"/>
            <consortium name="The Broad Institute Genome Sequencing Center for Infectious Disease"/>
            <person name="Wu L."/>
            <person name="Ma J."/>
        </authorList>
    </citation>
    <scope>NUCLEOTIDE SEQUENCE [LARGE SCALE GENOMIC DNA]</scope>
    <source>
        <strain evidence="4">KCTC 52438</strain>
    </source>
</reference>
<name>A0ABV7HDG6_9GAMM</name>
<dbReference type="EMBL" id="JBHRSZ010000005">
    <property type="protein sequence ID" value="MFC3151939.1"/>
    <property type="molecule type" value="Genomic_DNA"/>
</dbReference>
<gene>
    <name evidence="3" type="ORF">ACFOEK_12935</name>
</gene>
<dbReference type="InterPro" id="IPR018637">
    <property type="entry name" value="DUF2059"/>
</dbReference>
<accession>A0ABV7HDG6</accession>
<protein>
    <submittedName>
        <fullName evidence="3">DUF2059 domain-containing protein</fullName>
    </submittedName>
</protein>
<dbReference type="Proteomes" id="UP001595476">
    <property type="component" value="Unassembled WGS sequence"/>
</dbReference>
<feature type="domain" description="DUF2059" evidence="2">
    <location>
        <begin position="91"/>
        <end position="138"/>
    </location>
</feature>
<evidence type="ECO:0000256" key="1">
    <source>
        <dbReference type="SAM" id="SignalP"/>
    </source>
</evidence>
<organism evidence="3 4">
    <name type="scientific">Litoribrevibacter euphylliae</name>
    <dbReference type="NCBI Taxonomy" id="1834034"/>
    <lineage>
        <taxon>Bacteria</taxon>
        <taxon>Pseudomonadati</taxon>
        <taxon>Pseudomonadota</taxon>
        <taxon>Gammaproteobacteria</taxon>
        <taxon>Oceanospirillales</taxon>
        <taxon>Oceanospirillaceae</taxon>
        <taxon>Litoribrevibacter</taxon>
    </lineage>
</organism>
<sequence>MLFKLSLPCFLLFFSAGALATSEHLVREEVARFFELTQAIDVGPVKKRVGVLINRRLRHNNSGIQREHYQAVEQVVAREVDNLSAQKFFFEEYYQVYKQHYTLDELREINAFFSSDVGKKFIHGRQDLHQDVSTTTVKMIHRLVDTIAPKVQQTLARSGYDVDL</sequence>
<proteinExistence type="predicted"/>
<evidence type="ECO:0000313" key="4">
    <source>
        <dbReference type="Proteomes" id="UP001595476"/>
    </source>
</evidence>
<dbReference type="Pfam" id="PF09832">
    <property type="entry name" value="DUF2059"/>
    <property type="match status" value="1"/>
</dbReference>
<feature type="chain" id="PRO_5047106167" evidence="1">
    <location>
        <begin position="21"/>
        <end position="164"/>
    </location>
</feature>
<keyword evidence="4" id="KW-1185">Reference proteome</keyword>
<keyword evidence="1" id="KW-0732">Signal</keyword>